<accession>A0A9P6ME02</accession>
<gene>
    <name evidence="1" type="ORF">BGZ80_007900</name>
</gene>
<sequence length="152" mass="17720">MLYDRQYESFRKDRDVEKSAELWLKEIQKDGGKTMFLKNQYGDPNNFAIAWNIACMDSTHKVVKKLRPASEASSQVYEAAFLFTLLVKDRYSIAHWLAWLKDACRFRANGFMVDCSVVEHAGIKAVFSDCQLYYCSFHVAQVWERNLRSKGK</sequence>
<dbReference type="EMBL" id="JAAAID010004139">
    <property type="protein sequence ID" value="KAF9994166.1"/>
    <property type="molecule type" value="Genomic_DNA"/>
</dbReference>
<dbReference type="AlphaFoldDB" id="A0A9P6ME02"/>
<proteinExistence type="predicted"/>
<comment type="caution">
    <text evidence="1">The sequence shown here is derived from an EMBL/GenBank/DDBJ whole genome shotgun (WGS) entry which is preliminary data.</text>
</comment>
<dbReference type="Proteomes" id="UP000703661">
    <property type="component" value="Unassembled WGS sequence"/>
</dbReference>
<keyword evidence="2" id="KW-1185">Reference proteome</keyword>
<reference evidence="1" key="1">
    <citation type="journal article" date="2020" name="Fungal Divers.">
        <title>Resolving the Mortierellaceae phylogeny through synthesis of multi-gene phylogenetics and phylogenomics.</title>
        <authorList>
            <person name="Vandepol N."/>
            <person name="Liber J."/>
            <person name="Desiro A."/>
            <person name="Na H."/>
            <person name="Kennedy M."/>
            <person name="Barry K."/>
            <person name="Grigoriev I.V."/>
            <person name="Miller A.N."/>
            <person name="O'Donnell K."/>
            <person name="Stajich J.E."/>
            <person name="Bonito G."/>
        </authorList>
    </citation>
    <scope>NUCLEOTIDE SEQUENCE</scope>
    <source>
        <strain evidence="1">NRRL 2769</strain>
    </source>
</reference>
<protein>
    <recommendedName>
        <fullName evidence="3">MULE transposase domain-containing protein</fullName>
    </recommendedName>
</protein>
<name>A0A9P6ME02_9FUNG</name>
<feature type="non-terminal residue" evidence="1">
    <location>
        <position position="152"/>
    </location>
</feature>
<organism evidence="1 2">
    <name type="scientific">Entomortierella chlamydospora</name>
    <dbReference type="NCBI Taxonomy" id="101097"/>
    <lineage>
        <taxon>Eukaryota</taxon>
        <taxon>Fungi</taxon>
        <taxon>Fungi incertae sedis</taxon>
        <taxon>Mucoromycota</taxon>
        <taxon>Mortierellomycotina</taxon>
        <taxon>Mortierellomycetes</taxon>
        <taxon>Mortierellales</taxon>
        <taxon>Mortierellaceae</taxon>
        <taxon>Entomortierella</taxon>
    </lineage>
</organism>
<evidence type="ECO:0000313" key="1">
    <source>
        <dbReference type="EMBL" id="KAF9994166.1"/>
    </source>
</evidence>
<evidence type="ECO:0000313" key="2">
    <source>
        <dbReference type="Proteomes" id="UP000703661"/>
    </source>
</evidence>
<evidence type="ECO:0008006" key="3">
    <source>
        <dbReference type="Google" id="ProtNLM"/>
    </source>
</evidence>